<dbReference type="Proteomes" id="UP000243502">
    <property type="component" value="Chromosome 4"/>
</dbReference>
<dbReference type="GO" id="GO:0016491">
    <property type="term" value="F:oxidoreductase activity"/>
    <property type="evidence" value="ECO:0007669"/>
    <property type="project" value="InterPro"/>
</dbReference>
<dbReference type="InterPro" id="IPR011008">
    <property type="entry name" value="Dimeric_a/b-barrel"/>
</dbReference>
<dbReference type="RefSeq" id="WP_052426982.1">
    <property type="nucleotide sequence ID" value="NZ_CP026114.1"/>
</dbReference>
<evidence type="ECO:0000313" key="3">
    <source>
        <dbReference type="Proteomes" id="UP000243502"/>
    </source>
</evidence>
<dbReference type="OrthoDB" id="2613214at2"/>
<dbReference type="EMBL" id="CP026114">
    <property type="protein sequence ID" value="AUT66699.1"/>
    <property type="molecule type" value="Genomic_DNA"/>
</dbReference>
<dbReference type="AlphaFoldDB" id="A0A2I8F4P6"/>
<feature type="domain" description="EthD" evidence="1">
    <location>
        <begin position="14"/>
        <end position="99"/>
    </location>
</feature>
<dbReference type="Gene3D" id="3.30.70.100">
    <property type="match status" value="1"/>
</dbReference>
<evidence type="ECO:0000313" key="2">
    <source>
        <dbReference type="EMBL" id="AUT66699.1"/>
    </source>
</evidence>
<gene>
    <name evidence="2" type="ORF">C2L65_44735</name>
</gene>
<reference evidence="2 3" key="1">
    <citation type="submission" date="2018-01" db="EMBL/GenBank/DDBJ databases">
        <title>Species boundaries and ecological features among Paraburkholderia terrae DSMZ17804T, P. hospita DSMZ17164T and P. caribensis DSMZ13236T.</title>
        <authorList>
            <person name="Pratama A.A."/>
        </authorList>
    </citation>
    <scope>NUCLEOTIDE SEQUENCE [LARGE SCALE GENOMIC DNA]</scope>
    <source>
        <strain evidence="2 3">DSM 17804</strain>
    </source>
</reference>
<sequence length="122" mass="14402">MRKLVALMKIRNDVSFVEARRMYEEEHVPLVMQMMPMIKDYRRNYLSVARAYIPSSEVLPDFDVVTELCFDTASELEAFLNRMRNGEEGRRLREDSRRFLIGGTTRMFDVDEVVTRRVVDCA</sequence>
<proteinExistence type="predicted"/>
<dbReference type="SUPFAM" id="SSF54909">
    <property type="entry name" value="Dimeric alpha+beta barrel"/>
    <property type="match status" value="1"/>
</dbReference>
<organism evidence="2 3">
    <name type="scientific">Paraburkholderia terrae</name>
    <dbReference type="NCBI Taxonomy" id="311230"/>
    <lineage>
        <taxon>Bacteria</taxon>
        <taxon>Pseudomonadati</taxon>
        <taxon>Pseudomonadota</taxon>
        <taxon>Betaproteobacteria</taxon>
        <taxon>Burkholderiales</taxon>
        <taxon>Burkholderiaceae</taxon>
        <taxon>Paraburkholderia</taxon>
    </lineage>
</organism>
<dbReference type="KEGG" id="pter:C2L65_44735"/>
<dbReference type="Pfam" id="PF07110">
    <property type="entry name" value="EthD"/>
    <property type="match status" value="1"/>
</dbReference>
<accession>A0A2I8F4P6</accession>
<dbReference type="InterPro" id="IPR009799">
    <property type="entry name" value="EthD_dom"/>
</dbReference>
<evidence type="ECO:0000259" key="1">
    <source>
        <dbReference type="Pfam" id="PF07110"/>
    </source>
</evidence>
<protein>
    <recommendedName>
        <fullName evidence="1">EthD domain-containing protein</fullName>
    </recommendedName>
</protein>
<name>A0A2I8F4P6_9BURK</name>